<sequence length="271" mass="30767">MPHPREGYVYATTGEDYTILARRSARTLKQVCPGACIDLFTDQDVVDPVFDRICRLDRSTHRPKLEAMGRSRFARTIMLDADTVPLTNISELFSMARVYPLSAMTGWSRPAFMLREQADIPRWYPHFNSGVMVFRRGRRVRQLARAWAADMDSSGRQFDQTSLRRLCWDLDISVGAIPQEYNLILLDLLKIWGPAMGAPRLLHIRDLHASPAGDPQSPFDLAQLLPPQQVTMIKTLFAAEASQGTAPPALPVWRRNRAGLAAIRLWKRLKL</sequence>
<evidence type="ECO:0000313" key="3">
    <source>
        <dbReference type="Proteomes" id="UP000272908"/>
    </source>
</evidence>
<accession>A0A3B0MXN5</accession>
<dbReference type="EMBL" id="UIHC01000023">
    <property type="protein sequence ID" value="SUZ32566.1"/>
    <property type="molecule type" value="Genomic_DNA"/>
</dbReference>
<dbReference type="OrthoDB" id="181606at2"/>
<evidence type="ECO:0000259" key="1">
    <source>
        <dbReference type="Pfam" id="PF03407"/>
    </source>
</evidence>
<dbReference type="RefSeq" id="WP_121095708.1">
    <property type="nucleotide sequence ID" value="NZ_UIHC01000023.1"/>
</dbReference>
<dbReference type="SUPFAM" id="SSF53448">
    <property type="entry name" value="Nucleotide-diphospho-sugar transferases"/>
    <property type="match status" value="1"/>
</dbReference>
<gene>
    <name evidence="2" type="ORF">ROE7235_02327</name>
</gene>
<dbReference type="Proteomes" id="UP000272908">
    <property type="component" value="Unassembled WGS sequence"/>
</dbReference>
<dbReference type="AlphaFoldDB" id="A0A3B0MXN5"/>
<evidence type="ECO:0000313" key="2">
    <source>
        <dbReference type="EMBL" id="SUZ32566.1"/>
    </source>
</evidence>
<dbReference type="Gene3D" id="3.90.550.10">
    <property type="entry name" value="Spore Coat Polysaccharide Biosynthesis Protein SpsA, Chain A"/>
    <property type="match status" value="1"/>
</dbReference>
<dbReference type="InterPro" id="IPR029044">
    <property type="entry name" value="Nucleotide-diphossugar_trans"/>
</dbReference>
<keyword evidence="3" id="KW-1185">Reference proteome</keyword>
<reference evidence="3" key="1">
    <citation type="submission" date="2018-08" db="EMBL/GenBank/DDBJ databases">
        <authorList>
            <person name="Rodrigo-Torres L."/>
            <person name="Arahal R. D."/>
            <person name="Lucena T."/>
        </authorList>
    </citation>
    <scope>NUCLEOTIDE SEQUENCE [LARGE SCALE GENOMIC DNA]</scope>
    <source>
        <strain evidence="3">CECT 7235</strain>
    </source>
</reference>
<organism evidence="2 3">
    <name type="scientific">Roseinatronobacter ekhonensis</name>
    <dbReference type="NCBI Taxonomy" id="254356"/>
    <lineage>
        <taxon>Bacteria</taxon>
        <taxon>Pseudomonadati</taxon>
        <taxon>Pseudomonadota</taxon>
        <taxon>Alphaproteobacteria</taxon>
        <taxon>Rhodobacterales</taxon>
        <taxon>Paracoccaceae</taxon>
        <taxon>Roseinatronobacter</taxon>
    </lineage>
</organism>
<protein>
    <recommendedName>
        <fullName evidence="1">Nucleotide-diphospho-sugar transferase domain-containing protein</fullName>
    </recommendedName>
</protein>
<dbReference type="InterPro" id="IPR005069">
    <property type="entry name" value="Nucl-diP-sugar_transferase"/>
</dbReference>
<proteinExistence type="predicted"/>
<dbReference type="Pfam" id="PF03407">
    <property type="entry name" value="Nucleotid_trans"/>
    <property type="match status" value="1"/>
</dbReference>
<name>A0A3B0MXN5_9RHOB</name>
<feature type="domain" description="Nucleotide-diphospho-sugar transferase" evidence="1">
    <location>
        <begin position="75"/>
        <end position="181"/>
    </location>
</feature>